<dbReference type="AlphaFoldDB" id="A0A1G4I5V4"/>
<dbReference type="Pfam" id="PF00069">
    <property type="entry name" value="Pkinase"/>
    <property type="match status" value="1"/>
</dbReference>
<reference evidence="9" key="1">
    <citation type="submission" date="2016-09" db="EMBL/GenBank/DDBJ databases">
        <authorList>
            <person name="Hebert L."/>
            <person name="Moumen B."/>
        </authorList>
    </citation>
    <scope>NUCLEOTIDE SEQUENCE [LARGE SCALE GENOMIC DNA]</scope>
    <source>
        <strain evidence="9">OVI</strain>
    </source>
</reference>
<gene>
    <name evidence="9" type="ORF">TEOVI_000870800</name>
</gene>
<dbReference type="GO" id="GO:0004693">
    <property type="term" value="F:cyclin-dependent protein serine/threonine kinase activity"/>
    <property type="evidence" value="ECO:0007669"/>
    <property type="project" value="TreeGrafter"/>
</dbReference>
<sequence length="428" mass="47953">MTDADRSVAGGKLRRVHDYTFHTGTDFLGSGMYGDVFKATRSTQANKDREVKPNGNDSTRHEKEEEDGGGDVVALKRTRCGDDKEGLPASALREVMVLKEISRSLEDPPGDDEVALVGGSNLVKLYDVVVDRNCVYIITEFCDGGDLASYLKRQPGRHFTDPKIYRQMMRDLLRGVCYLHRKEISHRDLKPQNILLKSVRKGSRQQGNEGPSSDGKEETPTPSYILKVTDFGLSRMDGIPVKKYQHEAITLWYRSPDVILGNINYRFTADMWSVACIVAEAASGSTLFRGRSEVEQLMCIFSRLGPPTSSTFPSMNLYAHYGKHAPALSSFLEDLQKKYSRVQCGNTSDLARINLTRYFIRHKALDIIGENGVDLLVRLLAYEPQHRLTAEEALQHPFFTFIPSHVPHANSIDAEGTTEEAEKDTKDS</sequence>
<comment type="similarity">
    <text evidence="1">Belongs to the protein kinase superfamily. CMGC Ser/Thr protein kinase family. CDC2/CDKX subfamily.</text>
</comment>
<comment type="caution">
    <text evidence="9">The sequence shown here is derived from an EMBL/GenBank/DDBJ whole genome shotgun (WGS) entry which is preliminary data.</text>
</comment>
<dbReference type="Gene3D" id="1.10.510.10">
    <property type="entry name" value="Transferase(Phosphotransferase) domain 1"/>
    <property type="match status" value="1"/>
</dbReference>
<evidence type="ECO:0000256" key="2">
    <source>
        <dbReference type="ARBA" id="ARBA00022527"/>
    </source>
</evidence>
<dbReference type="Proteomes" id="UP000195570">
    <property type="component" value="Unassembled WGS sequence"/>
</dbReference>
<feature type="region of interest" description="Disordered" evidence="7">
    <location>
        <begin position="44"/>
        <end position="72"/>
    </location>
</feature>
<keyword evidence="4" id="KW-0547">Nucleotide-binding</keyword>
<keyword evidence="2" id="KW-0723">Serine/threonine-protein kinase</keyword>
<dbReference type="InterPro" id="IPR008271">
    <property type="entry name" value="Ser/Thr_kinase_AS"/>
</dbReference>
<dbReference type="GeneID" id="92382642"/>
<dbReference type="RefSeq" id="XP_067078613.1">
    <property type="nucleotide sequence ID" value="XM_067222512.1"/>
</dbReference>
<dbReference type="SMART" id="SM00220">
    <property type="entry name" value="S_TKc"/>
    <property type="match status" value="1"/>
</dbReference>
<dbReference type="Gene3D" id="3.30.200.20">
    <property type="entry name" value="Phosphorylase Kinase, domain 1"/>
    <property type="match status" value="1"/>
</dbReference>
<feature type="compositionally biased region" description="Basic and acidic residues" evidence="7">
    <location>
        <begin position="46"/>
        <end position="63"/>
    </location>
</feature>
<name>A0A1G4I5V4_TRYEQ</name>
<dbReference type="PANTHER" id="PTHR24056:SF46">
    <property type="entry name" value="CYCLIN-DEPENDENT KINASE 5"/>
    <property type="match status" value="1"/>
</dbReference>
<keyword evidence="3 9" id="KW-0808">Transferase</keyword>
<keyword evidence="10" id="KW-1185">Reference proteome</keyword>
<evidence type="ECO:0000256" key="3">
    <source>
        <dbReference type="ARBA" id="ARBA00022679"/>
    </source>
</evidence>
<evidence type="ECO:0000313" key="9">
    <source>
        <dbReference type="EMBL" id="SCU67272.1"/>
    </source>
</evidence>
<evidence type="ECO:0000256" key="4">
    <source>
        <dbReference type="ARBA" id="ARBA00022741"/>
    </source>
</evidence>
<feature type="region of interest" description="Disordered" evidence="7">
    <location>
        <begin position="200"/>
        <end position="222"/>
    </location>
</feature>
<dbReference type="InterPro" id="IPR011009">
    <property type="entry name" value="Kinase-like_dom_sf"/>
</dbReference>
<evidence type="ECO:0000259" key="8">
    <source>
        <dbReference type="PROSITE" id="PS50011"/>
    </source>
</evidence>
<dbReference type="PANTHER" id="PTHR24056">
    <property type="entry name" value="CELL DIVISION PROTEIN KINASE"/>
    <property type="match status" value="1"/>
</dbReference>
<keyword evidence="6" id="KW-0067">ATP-binding</keyword>
<organism evidence="9 10">
    <name type="scientific">Trypanosoma equiperdum</name>
    <dbReference type="NCBI Taxonomy" id="5694"/>
    <lineage>
        <taxon>Eukaryota</taxon>
        <taxon>Discoba</taxon>
        <taxon>Euglenozoa</taxon>
        <taxon>Kinetoplastea</taxon>
        <taxon>Metakinetoplastina</taxon>
        <taxon>Trypanosomatida</taxon>
        <taxon>Trypanosomatidae</taxon>
        <taxon>Trypanosoma</taxon>
    </lineage>
</organism>
<keyword evidence="5 9" id="KW-0418">Kinase</keyword>
<dbReference type="PROSITE" id="PS50011">
    <property type="entry name" value="PROTEIN_KINASE_DOM"/>
    <property type="match status" value="1"/>
</dbReference>
<dbReference type="EMBL" id="CZPT02000709">
    <property type="protein sequence ID" value="SCU67272.1"/>
    <property type="molecule type" value="Genomic_DNA"/>
</dbReference>
<protein>
    <submittedName>
        <fullName evidence="9">Cdc2-related kinase 10, putative</fullName>
        <ecNumber evidence="9">2.7.1.-</ecNumber>
    </submittedName>
</protein>
<evidence type="ECO:0000256" key="1">
    <source>
        <dbReference type="ARBA" id="ARBA00006485"/>
    </source>
</evidence>
<feature type="domain" description="Protein kinase" evidence="8">
    <location>
        <begin position="22"/>
        <end position="399"/>
    </location>
</feature>
<dbReference type="InterPro" id="IPR050108">
    <property type="entry name" value="CDK"/>
</dbReference>
<dbReference type="EC" id="2.7.1.-" evidence="9"/>
<dbReference type="GO" id="GO:0005634">
    <property type="term" value="C:nucleus"/>
    <property type="evidence" value="ECO:0007669"/>
    <property type="project" value="TreeGrafter"/>
</dbReference>
<evidence type="ECO:0000256" key="7">
    <source>
        <dbReference type="SAM" id="MobiDB-lite"/>
    </source>
</evidence>
<evidence type="ECO:0000256" key="5">
    <source>
        <dbReference type="ARBA" id="ARBA00022777"/>
    </source>
</evidence>
<dbReference type="SUPFAM" id="SSF56112">
    <property type="entry name" value="Protein kinase-like (PK-like)"/>
    <property type="match status" value="1"/>
</dbReference>
<accession>A0A1G4I5V4</accession>
<dbReference type="PROSITE" id="PS00108">
    <property type="entry name" value="PROTEIN_KINASE_ST"/>
    <property type="match status" value="1"/>
</dbReference>
<dbReference type="GO" id="GO:0005737">
    <property type="term" value="C:cytoplasm"/>
    <property type="evidence" value="ECO:0007669"/>
    <property type="project" value="TreeGrafter"/>
</dbReference>
<evidence type="ECO:0000313" key="10">
    <source>
        <dbReference type="Proteomes" id="UP000195570"/>
    </source>
</evidence>
<dbReference type="VEuPathDB" id="TriTrypDB:TEOVI_000870800"/>
<dbReference type="InterPro" id="IPR000719">
    <property type="entry name" value="Prot_kinase_dom"/>
</dbReference>
<dbReference type="GO" id="GO:0005524">
    <property type="term" value="F:ATP binding"/>
    <property type="evidence" value="ECO:0007669"/>
    <property type="project" value="UniProtKB-KW"/>
</dbReference>
<evidence type="ECO:0000256" key="6">
    <source>
        <dbReference type="ARBA" id="ARBA00022840"/>
    </source>
</evidence>
<proteinExistence type="inferred from homology"/>